<evidence type="ECO:0000256" key="1">
    <source>
        <dbReference type="SAM" id="SignalP"/>
    </source>
</evidence>
<sequence>MRILIATVLFSVLGLSYVSTAPSANALALPSRKDDLAERFIDFLKEDGEFQNVIKHVAFEENHLERRRRQADRDIDGGDMEVDNPKPGFFDRAAKFVTELLQRFLKWVNSNDDRK</sequence>
<keyword evidence="1" id="KW-0732">Signal</keyword>
<keyword evidence="3" id="KW-1185">Reference proteome</keyword>
<evidence type="ECO:0000313" key="3">
    <source>
        <dbReference type="Proteomes" id="UP001329430"/>
    </source>
</evidence>
<name>A0AAN7V524_9COLE</name>
<comment type="caution">
    <text evidence="2">The sequence shown here is derived from an EMBL/GenBank/DDBJ whole genome shotgun (WGS) entry which is preliminary data.</text>
</comment>
<proteinExistence type="predicted"/>
<reference evidence="2 3" key="1">
    <citation type="journal article" date="2024" name="Insects">
        <title>An Improved Chromosome-Level Genome Assembly of the Firefly Pyrocoelia pectoralis.</title>
        <authorList>
            <person name="Fu X."/>
            <person name="Meyer-Rochow V.B."/>
            <person name="Ballantyne L."/>
            <person name="Zhu X."/>
        </authorList>
    </citation>
    <scope>NUCLEOTIDE SEQUENCE [LARGE SCALE GENOMIC DNA]</scope>
    <source>
        <strain evidence="2">XCY_ONT2</strain>
    </source>
</reference>
<dbReference type="AlphaFoldDB" id="A0AAN7V524"/>
<dbReference type="Proteomes" id="UP001329430">
    <property type="component" value="Chromosome 8"/>
</dbReference>
<accession>A0AAN7V524</accession>
<organism evidence="2 3">
    <name type="scientific">Pyrocoelia pectoralis</name>
    <dbReference type="NCBI Taxonomy" id="417401"/>
    <lineage>
        <taxon>Eukaryota</taxon>
        <taxon>Metazoa</taxon>
        <taxon>Ecdysozoa</taxon>
        <taxon>Arthropoda</taxon>
        <taxon>Hexapoda</taxon>
        <taxon>Insecta</taxon>
        <taxon>Pterygota</taxon>
        <taxon>Neoptera</taxon>
        <taxon>Endopterygota</taxon>
        <taxon>Coleoptera</taxon>
        <taxon>Polyphaga</taxon>
        <taxon>Elateriformia</taxon>
        <taxon>Elateroidea</taxon>
        <taxon>Lampyridae</taxon>
        <taxon>Lampyrinae</taxon>
        <taxon>Pyrocoelia</taxon>
    </lineage>
</organism>
<feature type="chain" id="PRO_5042823700" evidence="1">
    <location>
        <begin position="21"/>
        <end position="115"/>
    </location>
</feature>
<dbReference type="EMBL" id="JAVRBK010000008">
    <property type="protein sequence ID" value="KAK5640408.1"/>
    <property type="molecule type" value="Genomic_DNA"/>
</dbReference>
<protein>
    <submittedName>
        <fullName evidence="2">Uncharacterized protein</fullName>
    </submittedName>
</protein>
<evidence type="ECO:0000313" key="2">
    <source>
        <dbReference type="EMBL" id="KAK5640408.1"/>
    </source>
</evidence>
<gene>
    <name evidence="2" type="ORF">RI129_011219</name>
</gene>
<feature type="signal peptide" evidence="1">
    <location>
        <begin position="1"/>
        <end position="20"/>
    </location>
</feature>